<accession>A0ABV5JHW7</accession>
<dbReference type="GO" id="GO:0008168">
    <property type="term" value="F:methyltransferase activity"/>
    <property type="evidence" value="ECO:0007669"/>
    <property type="project" value="UniProtKB-KW"/>
</dbReference>
<dbReference type="RefSeq" id="WP_213890430.1">
    <property type="nucleotide sequence ID" value="NZ_JAGFNU010000010.1"/>
</dbReference>
<evidence type="ECO:0000259" key="1">
    <source>
        <dbReference type="Pfam" id="PF08241"/>
    </source>
</evidence>
<dbReference type="SUPFAM" id="SSF53335">
    <property type="entry name" value="S-adenosyl-L-methionine-dependent methyltransferases"/>
    <property type="match status" value="1"/>
</dbReference>
<keyword evidence="3" id="KW-1185">Reference proteome</keyword>
<evidence type="ECO:0000313" key="2">
    <source>
        <dbReference type="EMBL" id="MFB9232715.1"/>
    </source>
</evidence>
<comment type="caution">
    <text evidence="2">The sequence shown here is derived from an EMBL/GenBank/DDBJ whole genome shotgun (WGS) entry which is preliminary data.</text>
</comment>
<dbReference type="EMBL" id="JBHMEA010000042">
    <property type="protein sequence ID" value="MFB9232715.1"/>
    <property type="molecule type" value="Genomic_DNA"/>
</dbReference>
<organism evidence="2 3">
    <name type="scientific">Pseudohalocynthiibacter aestuariivivens</name>
    <dbReference type="NCBI Taxonomy" id="1591409"/>
    <lineage>
        <taxon>Bacteria</taxon>
        <taxon>Pseudomonadati</taxon>
        <taxon>Pseudomonadota</taxon>
        <taxon>Alphaproteobacteria</taxon>
        <taxon>Rhodobacterales</taxon>
        <taxon>Paracoccaceae</taxon>
        <taxon>Pseudohalocynthiibacter</taxon>
    </lineage>
</organism>
<dbReference type="Proteomes" id="UP001589683">
    <property type="component" value="Unassembled WGS sequence"/>
</dbReference>
<keyword evidence="2" id="KW-0489">Methyltransferase</keyword>
<protein>
    <submittedName>
        <fullName evidence="2">Class I SAM-dependent methyltransferase</fullName>
        <ecNumber evidence="2">2.1.1.-</ecNumber>
    </submittedName>
</protein>
<sequence>MSKAVRSGISLSGIDVAPDMIARAQKNLQKSGLNVAPSQADITALPFQNELFDIVMAGHVLEHLPQPSLALEEVVRVS</sequence>
<dbReference type="GO" id="GO:0032259">
    <property type="term" value="P:methylation"/>
    <property type="evidence" value="ECO:0007669"/>
    <property type="project" value="UniProtKB-KW"/>
</dbReference>
<keyword evidence="2" id="KW-0808">Transferase</keyword>
<name>A0ABV5JHW7_9RHOB</name>
<dbReference type="CDD" id="cd02440">
    <property type="entry name" value="AdoMet_MTases"/>
    <property type="match status" value="1"/>
</dbReference>
<dbReference type="EC" id="2.1.1.-" evidence="2"/>
<evidence type="ECO:0000313" key="3">
    <source>
        <dbReference type="Proteomes" id="UP001589683"/>
    </source>
</evidence>
<dbReference type="Pfam" id="PF08241">
    <property type="entry name" value="Methyltransf_11"/>
    <property type="match status" value="1"/>
</dbReference>
<dbReference type="InterPro" id="IPR029063">
    <property type="entry name" value="SAM-dependent_MTases_sf"/>
</dbReference>
<reference evidence="2 3" key="1">
    <citation type="submission" date="2024-09" db="EMBL/GenBank/DDBJ databases">
        <authorList>
            <person name="Sun Q."/>
            <person name="Mori K."/>
        </authorList>
    </citation>
    <scope>NUCLEOTIDE SEQUENCE [LARGE SCALE GENOMIC DNA]</scope>
    <source>
        <strain evidence="2 3">CECT 8726</strain>
    </source>
</reference>
<feature type="domain" description="Methyltransferase type 11" evidence="1">
    <location>
        <begin position="6"/>
        <end position="77"/>
    </location>
</feature>
<proteinExistence type="predicted"/>
<gene>
    <name evidence="2" type="ORF">ACFFUT_13040</name>
</gene>
<dbReference type="Gene3D" id="3.40.50.150">
    <property type="entry name" value="Vaccinia Virus protein VP39"/>
    <property type="match status" value="1"/>
</dbReference>
<dbReference type="InterPro" id="IPR013216">
    <property type="entry name" value="Methyltransf_11"/>
</dbReference>